<dbReference type="Proteomes" id="UP000006039">
    <property type="component" value="Unassembled WGS sequence"/>
</dbReference>
<reference evidence="1" key="3">
    <citation type="submission" date="2010-09" db="EMBL/GenBank/DDBJ databases">
        <title>Annotation of Gaeumannomyces graminis var. tritici R3-111a-1.</title>
        <authorList>
            <consortium name="The Broad Institute Genome Sequencing Platform"/>
            <person name="Ma L.-J."/>
            <person name="Dead R."/>
            <person name="Young S.K."/>
            <person name="Zeng Q."/>
            <person name="Gargeya S."/>
            <person name="Fitzgerald M."/>
            <person name="Haas B."/>
            <person name="Abouelleil A."/>
            <person name="Alvarado L."/>
            <person name="Arachchi H.M."/>
            <person name="Berlin A."/>
            <person name="Brown A."/>
            <person name="Chapman S.B."/>
            <person name="Chen Z."/>
            <person name="Dunbar C."/>
            <person name="Freedman E."/>
            <person name="Gearin G."/>
            <person name="Gellesch M."/>
            <person name="Goldberg J."/>
            <person name="Griggs A."/>
            <person name="Gujja S."/>
            <person name="Heiman D."/>
            <person name="Howarth C."/>
            <person name="Larson L."/>
            <person name="Lui A."/>
            <person name="MacDonald P.J.P."/>
            <person name="Mehta T."/>
            <person name="Montmayeur A."/>
            <person name="Murphy C."/>
            <person name="Neiman D."/>
            <person name="Pearson M."/>
            <person name="Priest M."/>
            <person name="Roberts A."/>
            <person name="Saif S."/>
            <person name="Shea T."/>
            <person name="Shenoy N."/>
            <person name="Sisk P."/>
            <person name="Stolte C."/>
            <person name="Sykes S."/>
            <person name="Yandava C."/>
            <person name="Wortman J."/>
            <person name="Nusbaum C."/>
            <person name="Birren B."/>
        </authorList>
    </citation>
    <scope>NUCLEOTIDE SEQUENCE</scope>
    <source>
        <strain evidence="1">R3-111a-1</strain>
    </source>
</reference>
<dbReference type="AlphaFoldDB" id="J3NI20"/>
<evidence type="ECO:0000313" key="1">
    <source>
        <dbReference type="EMBL" id="EJT80913.1"/>
    </source>
</evidence>
<reference evidence="2" key="5">
    <citation type="submission" date="2018-04" db="UniProtKB">
        <authorList>
            <consortium name="EnsemblFungi"/>
        </authorList>
    </citation>
    <scope>IDENTIFICATION</scope>
    <source>
        <strain evidence="2">R3-111a-1</strain>
    </source>
</reference>
<dbReference type="EMBL" id="GL385395">
    <property type="protein sequence ID" value="EJT80913.1"/>
    <property type="molecule type" value="Genomic_DNA"/>
</dbReference>
<reference evidence="3" key="1">
    <citation type="submission" date="2010-07" db="EMBL/GenBank/DDBJ databases">
        <title>The genome sequence of Gaeumannomyces graminis var. tritici strain R3-111a-1.</title>
        <authorList>
            <consortium name="The Broad Institute Genome Sequencing Platform"/>
            <person name="Ma L.-J."/>
            <person name="Dead R."/>
            <person name="Young S."/>
            <person name="Zeng Q."/>
            <person name="Koehrsen M."/>
            <person name="Alvarado L."/>
            <person name="Berlin A."/>
            <person name="Chapman S.B."/>
            <person name="Chen Z."/>
            <person name="Freedman E."/>
            <person name="Gellesch M."/>
            <person name="Goldberg J."/>
            <person name="Griggs A."/>
            <person name="Gujja S."/>
            <person name="Heilman E.R."/>
            <person name="Heiman D."/>
            <person name="Hepburn T."/>
            <person name="Howarth C."/>
            <person name="Jen D."/>
            <person name="Larson L."/>
            <person name="Mehta T."/>
            <person name="Neiman D."/>
            <person name="Pearson M."/>
            <person name="Roberts A."/>
            <person name="Saif S."/>
            <person name="Shea T."/>
            <person name="Shenoy N."/>
            <person name="Sisk P."/>
            <person name="Stolte C."/>
            <person name="Sykes S."/>
            <person name="Walk T."/>
            <person name="White J."/>
            <person name="Yandava C."/>
            <person name="Haas B."/>
            <person name="Nusbaum C."/>
            <person name="Birren B."/>
        </authorList>
    </citation>
    <scope>NUCLEOTIDE SEQUENCE [LARGE SCALE GENOMIC DNA]</scope>
    <source>
        <strain evidence="3">R3-111a-1</strain>
    </source>
</reference>
<evidence type="ECO:0000313" key="2">
    <source>
        <dbReference type="EnsemblFungi" id="EJT80913"/>
    </source>
</evidence>
<dbReference type="GeneID" id="20341363"/>
<dbReference type="RefSeq" id="XP_009216922.1">
    <property type="nucleotide sequence ID" value="XM_009218658.1"/>
</dbReference>
<accession>J3NI20</accession>
<protein>
    <submittedName>
        <fullName evidence="1 2">Uncharacterized protein</fullName>
    </submittedName>
</protein>
<dbReference type="EnsemblFungi" id="EJT80913">
    <property type="protein sequence ID" value="EJT80913"/>
    <property type="gene ID" value="GGTG_00905"/>
</dbReference>
<proteinExistence type="predicted"/>
<dbReference type="VEuPathDB" id="FungiDB:GGTG_00905"/>
<evidence type="ECO:0000313" key="3">
    <source>
        <dbReference type="Proteomes" id="UP000006039"/>
    </source>
</evidence>
<reference evidence="1" key="2">
    <citation type="submission" date="2010-07" db="EMBL/GenBank/DDBJ databases">
        <authorList>
            <consortium name="The Broad Institute Genome Sequencing Platform"/>
            <consortium name="Broad Institute Genome Sequencing Center for Infectious Disease"/>
            <person name="Ma L.-J."/>
            <person name="Dead R."/>
            <person name="Young S."/>
            <person name="Zeng Q."/>
            <person name="Koehrsen M."/>
            <person name="Alvarado L."/>
            <person name="Berlin A."/>
            <person name="Chapman S.B."/>
            <person name="Chen Z."/>
            <person name="Freedman E."/>
            <person name="Gellesch M."/>
            <person name="Goldberg J."/>
            <person name="Griggs A."/>
            <person name="Gujja S."/>
            <person name="Heilman E.R."/>
            <person name="Heiman D."/>
            <person name="Hepburn T."/>
            <person name="Howarth C."/>
            <person name="Jen D."/>
            <person name="Larson L."/>
            <person name="Mehta T."/>
            <person name="Neiman D."/>
            <person name="Pearson M."/>
            <person name="Roberts A."/>
            <person name="Saif S."/>
            <person name="Shea T."/>
            <person name="Shenoy N."/>
            <person name="Sisk P."/>
            <person name="Stolte C."/>
            <person name="Sykes S."/>
            <person name="Walk T."/>
            <person name="White J."/>
            <person name="Yandava C."/>
            <person name="Haas B."/>
            <person name="Nusbaum C."/>
            <person name="Birren B."/>
        </authorList>
    </citation>
    <scope>NUCLEOTIDE SEQUENCE</scope>
    <source>
        <strain evidence="1">R3-111a-1</strain>
    </source>
</reference>
<keyword evidence="3" id="KW-1185">Reference proteome</keyword>
<sequence>MCQVTNAKSSDHCGCSWFDPDSSSLERCAWAAAKQMDCPDFQWQVSSTWKVDGPCSSCSKGPAKEKRGGVFKNLLKLSGARK</sequence>
<organism evidence="1">
    <name type="scientific">Gaeumannomyces tritici (strain R3-111a-1)</name>
    <name type="common">Wheat and barley take-all root rot fungus</name>
    <name type="synonym">Gaeumannomyces graminis var. tritici</name>
    <dbReference type="NCBI Taxonomy" id="644352"/>
    <lineage>
        <taxon>Eukaryota</taxon>
        <taxon>Fungi</taxon>
        <taxon>Dikarya</taxon>
        <taxon>Ascomycota</taxon>
        <taxon>Pezizomycotina</taxon>
        <taxon>Sordariomycetes</taxon>
        <taxon>Sordariomycetidae</taxon>
        <taxon>Magnaporthales</taxon>
        <taxon>Magnaporthaceae</taxon>
        <taxon>Gaeumannomyces</taxon>
    </lineage>
</organism>
<gene>
    <name evidence="2" type="primary">20341363</name>
    <name evidence="1" type="ORF">GGTG_00905</name>
</gene>
<dbReference type="HOGENOM" id="CLU_2558395_0_0_1"/>
<name>J3NI20_GAET3</name>
<reference evidence="2" key="4">
    <citation type="journal article" date="2015" name="G3 (Bethesda)">
        <title>Genome sequences of three phytopathogenic species of the Magnaporthaceae family of fungi.</title>
        <authorList>
            <person name="Okagaki L.H."/>
            <person name="Nunes C.C."/>
            <person name="Sailsbery J."/>
            <person name="Clay B."/>
            <person name="Brown D."/>
            <person name="John T."/>
            <person name="Oh Y."/>
            <person name="Young N."/>
            <person name="Fitzgerald M."/>
            <person name="Haas B.J."/>
            <person name="Zeng Q."/>
            <person name="Young S."/>
            <person name="Adiconis X."/>
            <person name="Fan L."/>
            <person name="Levin J.Z."/>
            <person name="Mitchell T.K."/>
            <person name="Okubara P.A."/>
            <person name="Farman M.L."/>
            <person name="Kohn L.M."/>
            <person name="Birren B."/>
            <person name="Ma L.-J."/>
            <person name="Dean R.A."/>
        </authorList>
    </citation>
    <scope>NUCLEOTIDE SEQUENCE</scope>
    <source>
        <strain evidence="2">R3-111a-1</strain>
    </source>
</reference>